<evidence type="ECO:0000313" key="2">
    <source>
        <dbReference type="Proteomes" id="UP000607796"/>
    </source>
</evidence>
<dbReference type="Proteomes" id="UP000607796">
    <property type="component" value="Unassembled WGS sequence"/>
</dbReference>
<dbReference type="EMBL" id="JADFFK010000001">
    <property type="protein sequence ID" value="MBE9635773.1"/>
    <property type="molecule type" value="Genomic_DNA"/>
</dbReference>
<organism evidence="1 2">
    <name type="scientific">Salipiger mangrovisoli</name>
    <dbReference type="NCBI Taxonomy" id="2865933"/>
    <lineage>
        <taxon>Bacteria</taxon>
        <taxon>Pseudomonadati</taxon>
        <taxon>Pseudomonadota</taxon>
        <taxon>Alphaproteobacteria</taxon>
        <taxon>Rhodobacterales</taxon>
        <taxon>Roseobacteraceae</taxon>
        <taxon>Salipiger</taxon>
    </lineage>
</organism>
<proteinExistence type="predicted"/>
<name>A0ABR9WWW6_9RHOB</name>
<reference evidence="1 2" key="1">
    <citation type="journal article" date="2021" name="Int. J. Syst. Evol. Microbiol.">
        <title>Salipiger mangrovisoli sp. nov., isolated from mangrove soil and the proposal for the reclassification of Paraphaeobacter pallidus as Salipiger pallidus comb. nov.</title>
        <authorList>
            <person name="Du J."/>
            <person name="Liu Y."/>
            <person name="Pei T."/>
            <person name="Deng M.R."/>
            <person name="Zhu H."/>
        </authorList>
    </citation>
    <scope>NUCLEOTIDE SEQUENCE [LARGE SCALE GENOMIC DNA]</scope>
    <source>
        <strain evidence="1 2">6D45A</strain>
    </source>
</reference>
<evidence type="ECO:0000313" key="1">
    <source>
        <dbReference type="EMBL" id="MBE9635773.1"/>
    </source>
</evidence>
<dbReference type="Pfam" id="PF02924">
    <property type="entry name" value="HDPD"/>
    <property type="match status" value="1"/>
</dbReference>
<dbReference type="RefSeq" id="WP_194133077.1">
    <property type="nucleotide sequence ID" value="NZ_JADFFK010000001.1"/>
</dbReference>
<gene>
    <name evidence="1" type="ORF">IQ782_02855</name>
</gene>
<comment type="caution">
    <text evidence="1">The sequence shown here is derived from an EMBL/GenBank/DDBJ whole genome shotgun (WGS) entry which is preliminary data.</text>
</comment>
<protein>
    <submittedName>
        <fullName evidence="1">Head decoration protein</fullName>
    </submittedName>
</protein>
<sequence length="121" mass="12510">MPPLTEGRTAGDFVLFDQAEYSREPAVIGGGADLQPGTVLGKITATGKYVRCDSGASDGSQTPVAVLRTEAPAASADVTAVIQARHTRVRRFGLIFDASFATEADRNGACAALKEVGILAT</sequence>
<dbReference type="InterPro" id="IPR004195">
    <property type="entry name" value="Head_decoration_D"/>
</dbReference>
<keyword evidence="2" id="KW-1185">Reference proteome</keyword>
<accession>A0ABR9WWW6</accession>